<reference evidence="4" key="2">
    <citation type="submission" date="2022-01" db="EMBL/GenBank/DDBJ databases">
        <authorList>
            <person name="Yamashiro T."/>
            <person name="Shiraishi A."/>
            <person name="Satake H."/>
            <person name="Nakayama K."/>
        </authorList>
    </citation>
    <scope>NUCLEOTIDE SEQUENCE</scope>
</reference>
<dbReference type="InterPro" id="IPR035979">
    <property type="entry name" value="RBD_domain_sf"/>
</dbReference>
<evidence type="ECO:0000256" key="1">
    <source>
        <dbReference type="ARBA" id="ARBA00022884"/>
    </source>
</evidence>
<comment type="caution">
    <text evidence="4">The sequence shown here is derived from an EMBL/GenBank/DDBJ whole genome shotgun (WGS) entry which is preliminary data.</text>
</comment>
<dbReference type="InterPro" id="IPR000504">
    <property type="entry name" value="RRM_dom"/>
</dbReference>
<dbReference type="InterPro" id="IPR052462">
    <property type="entry name" value="SLIRP/GR-RBP-like"/>
</dbReference>
<protein>
    <submittedName>
        <fullName evidence="4">Glycine-rich RNA-binding protein 4, mitochondrial</fullName>
    </submittedName>
</protein>
<dbReference type="PANTHER" id="PTHR48027">
    <property type="entry name" value="HETEROGENEOUS NUCLEAR RIBONUCLEOPROTEIN 87F-RELATED"/>
    <property type="match status" value="1"/>
</dbReference>
<evidence type="ECO:0000259" key="3">
    <source>
        <dbReference type="PROSITE" id="PS50102"/>
    </source>
</evidence>
<organism evidence="4 5">
    <name type="scientific">Tanacetum coccineum</name>
    <dbReference type="NCBI Taxonomy" id="301880"/>
    <lineage>
        <taxon>Eukaryota</taxon>
        <taxon>Viridiplantae</taxon>
        <taxon>Streptophyta</taxon>
        <taxon>Embryophyta</taxon>
        <taxon>Tracheophyta</taxon>
        <taxon>Spermatophyta</taxon>
        <taxon>Magnoliopsida</taxon>
        <taxon>eudicotyledons</taxon>
        <taxon>Gunneridae</taxon>
        <taxon>Pentapetalae</taxon>
        <taxon>asterids</taxon>
        <taxon>campanulids</taxon>
        <taxon>Asterales</taxon>
        <taxon>Asteraceae</taxon>
        <taxon>Asteroideae</taxon>
        <taxon>Anthemideae</taxon>
        <taxon>Anthemidinae</taxon>
        <taxon>Tanacetum</taxon>
    </lineage>
</organism>
<dbReference type="InterPro" id="IPR048289">
    <property type="entry name" value="RRM2_NsCP33-like"/>
</dbReference>
<gene>
    <name evidence="4" type="ORF">Tco_0939905</name>
</gene>
<dbReference type="InterPro" id="IPR012677">
    <property type="entry name" value="Nucleotide-bd_a/b_plait_sf"/>
</dbReference>
<dbReference type="EMBL" id="BQNB010015438">
    <property type="protein sequence ID" value="GJT40040.1"/>
    <property type="molecule type" value="Genomic_DNA"/>
</dbReference>
<dbReference type="Proteomes" id="UP001151760">
    <property type="component" value="Unassembled WGS sequence"/>
</dbReference>
<proteinExistence type="predicted"/>
<dbReference type="SUPFAM" id="SSF54928">
    <property type="entry name" value="RNA-binding domain, RBD"/>
    <property type="match status" value="1"/>
</dbReference>
<dbReference type="CDD" id="cd21608">
    <property type="entry name" value="RRM2_NsCP33_like"/>
    <property type="match status" value="1"/>
</dbReference>
<dbReference type="SMART" id="SM00360">
    <property type="entry name" value="RRM"/>
    <property type="match status" value="1"/>
</dbReference>
<accession>A0ABQ5DLF4</accession>
<feature type="domain" description="RRM" evidence="3">
    <location>
        <begin position="157"/>
        <end position="258"/>
    </location>
</feature>
<reference evidence="4" key="1">
    <citation type="journal article" date="2022" name="Int. J. Mol. Sci.">
        <title>Draft Genome of Tanacetum Coccineum: Genomic Comparison of Closely Related Tanacetum-Family Plants.</title>
        <authorList>
            <person name="Yamashiro T."/>
            <person name="Shiraishi A."/>
            <person name="Nakayama K."/>
            <person name="Satake H."/>
        </authorList>
    </citation>
    <scope>NUCLEOTIDE SEQUENCE</scope>
</reference>
<dbReference type="PROSITE" id="PS50102">
    <property type="entry name" value="RRM"/>
    <property type="match status" value="1"/>
</dbReference>
<evidence type="ECO:0000313" key="4">
    <source>
        <dbReference type="EMBL" id="GJT40040.1"/>
    </source>
</evidence>
<evidence type="ECO:0000313" key="5">
    <source>
        <dbReference type="Proteomes" id="UP001151760"/>
    </source>
</evidence>
<dbReference type="Gene3D" id="3.30.70.330">
    <property type="match status" value="1"/>
</dbReference>
<keyword evidence="1 2" id="KW-0694">RNA-binding</keyword>
<keyword evidence="5" id="KW-1185">Reference proteome</keyword>
<sequence>MSEKGCSIVNASVLVGFLGAYNLRVATPRAVVHADDKTSRDDRSWYMISGDAKSWVVIVCIYSLSYSTFVQLFETLAQQLGLLLNCELTNIILDVFEYHFHEKEKVLLSIPGENNGLRSVIMAFYNKIGSLMRQNVSQTVMSNGQPSMLNAIRCMSSKLFVGGLSYQTDDHSLKEAFSSFGEVTEGENIIHILPFLDMLDFCLFFYDSARVITDRESGRSRGFGFVNYDADESANAAMKAMDGQELNGRSIRVSLATERPPRQGGFGGGGGGYNRNFNDAGNDRSIMNSLVRHVFVLALPVSLRFLVFSLYTFWDVVMSSISLAIAHEAFTIGGFARAHLNDS</sequence>
<name>A0ABQ5DLF4_9ASTR</name>
<evidence type="ECO:0000256" key="2">
    <source>
        <dbReference type="PROSITE-ProRule" id="PRU00176"/>
    </source>
</evidence>
<dbReference type="Pfam" id="PF00076">
    <property type="entry name" value="RRM_1"/>
    <property type="match status" value="1"/>
</dbReference>